<proteinExistence type="predicted"/>
<comment type="caution">
    <text evidence="3">The sequence shown here is derived from an EMBL/GenBank/DDBJ whole genome shotgun (WGS) entry which is preliminary data.</text>
</comment>
<sequence>MNLIPDGSIATLVAVDVSPTDHQLPNTMGMYAYEADDNDSELWHLTDLDKDADGSLRVDSEGRKISIYGSSNDNIQNANNIAQMLGWKTCQLFGKNAQAESDVLRRLVNVKVLNAPQTREAAPPTSPASPVPAGPRPPAPPLSQSGLSRPYKSMPAADSEPAAPVGLSVDHGDTVLDSDARQLATVTEAIESRAHAEARVVELEDSLRQRDQELAELEGRCSNLEQENAALKAARTSSVPPTGGRNDALLHALLSFAEGHLGQCIADGSDAGKPLLTALKDHGFDLRINIVPAAA</sequence>
<dbReference type="RefSeq" id="WP_169340832.1">
    <property type="nucleotide sequence ID" value="NZ_JABBZM010000017.1"/>
</dbReference>
<gene>
    <name evidence="3" type="ORF">HGR00_18420</name>
</gene>
<name>A0A848P2X7_9RALS</name>
<evidence type="ECO:0000256" key="2">
    <source>
        <dbReference type="SAM" id="MobiDB-lite"/>
    </source>
</evidence>
<keyword evidence="1" id="KW-0175">Coiled coil</keyword>
<dbReference type="EMBL" id="JABBZM010000017">
    <property type="protein sequence ID" value="NMV39889.1"/>
    <property type="molecule type" value="Genomic_DNA"/>
</dbReference>
<evidence type="ECO:0000256" key="1">
    <source>
        <dbReference type="SAM" id="Coils"/>
    </source>
</evidence>
<evidence type="ECO:0000313" key="4">
    <source>
        <dbReference type="Proteomes" id="UP000575469"/>
    </source>
</evidence>
<feature type="compositionally biased region" description="Pro residues" evidence="2">
    <location>
        <begin position="124"/>
        <end position="141"/>
    </location>
</feature>
<feature type="region of interest" description="Disordered" evidence="2">
    <location>
        <begin position="115"/>
        <end position="173"/>
    </location>
</feature>
<evidence type="ECO:0000313" key="3">
    <source>
        <dbReference type="EMBL" id="NMV39889.1"/>
    </source>
</evidence>
<protein>
    <submittedName>
        <fullName evidence="3">Uncharacterized protein</fullName>
    </submittedName>
</protein>
<dbReference type="Proteomes" id="UP000575469">
    <property type="component" value="Unassembled WGS sequence"/>
</dbReference>
<feature type="coiled-coil region" evidence="1">
    <location>
        <begin position="193"/>
        <end position="234"/>
    </location>
</feature>
<dbReference type="AlphaFoldDB" id="A0A848P2X7"/>
<accession>A0A848P2X7</accession>
<organism evidence="3 4">
    <name type="scientific">Ralstonia insidiosa</name>
    <dbReference type="NCBI Taxonomy" id="190721"/>
    <lineage>
        <taxon>Bacteria</taxon>
        <taxon>Pseudomonadati</taxon>
        <taxon>Pseudomonadota</taxon>
        <taxon>Betaproteobacteria</taxon>
        <taxon>Burkholderiales</taxon>
        <taxon>Burkholderiaceae</taxon>
        <taxon>Ralstonia</taxon>
    </lineage>
</organism>
<reference evidence="3 4" key="1">
    <citation type="submission" date="2020-04" db="EMBL/GenBank/DDBJ databases">
        <title>Ralstonia insidiosa genome sequencing and assembly.</title>
        <authorList>
            <person name="Martins R.C.R."/>
            <person name="Perdigao-Neto L.V."/>
            <person name="Levin A.S.S."/>
            <person name="Costa S.F."/>
        </authorList>
    </citation>
    <scope>NUCLEOTIDE SEQUENCE [LARGE SCALE GENOMIC DNA]</scope>
    <source>
        <strain evidence="3 4">5047</strain>
    </source>
</reference>